<dbReference type="InterPro" id="IPR029063">
    <property type="entry name" value="SAM-dependent_MTases_sf"/>
</dbReference>
<dbReference type="Pfam" id="PF08241">
    <property type="entry name" value="Methyltransf_11"/>
    <property type="match status" value="1"/>
</dbReference>
<dbReference type="STRING" id="588581.Cpap_3725"/>
<keyword evidence="4" id="KW-1185">Reference proteome</keyword>
<evidence type="ECO:0000256" key="1">
    <source>
        <dbReference type="ARBA" id="ARBA00022679"/>
    </source>
</evidence>
<keyword evidence="1" id="KW-0808">Transferase</keyword>
<dbReference type="OrthoDB" id="9772751at2"/>
<sequence>MRRVTLDDLVGIMGIQSLHPGALEMTKEFSELMGFNKEQHLLEVASGSGETSNWITGKYGCKITGIDYSHNMVKFATEKAQKNGLTENLNFLQADAHSLPFEGNTFDAAFSEAAVSPLDVKKVISEMARVVKPGGKVGVHDMYWMKEPGEEKRKQFYEFEGFHPMFLEQWVEIFKECGLEVVHVEEKLDMMDTFYEDSTKDMGFQKGFLGASKLLVKYGVGALKELYQELQIAKTDIRDHIKYFVLIGKKAEE</sequence>
<dbReference type="EMBL" id="ACXX02000001">
    <property type="protein sequence ID" value="EGD49293.1"/>
    <property type="molecule type" value="Genomic_DNA"/>
</dbReference>
<dbReference type="PANTHER" id="PTHR44068:SF11">
    <property type="entry name" value="GERANYL DIPHOSPHATE 2-C-METHYLTRANSFERASE"/>
    <property type="match status" value="1"/>
</dbReference>
<dbReference type="InterPro" id="IPR013216">
    <property type="entry name" value="Methyltransf_11"/>
</dbReference>
<dbReference type="RefSeq" id="WP_004615905.1">
    <property type="nucleotide sequence ID" value="NZ_ACXX02000001.1"/>
</dbReference>
<evidence type="ECO:0000259" key="2">
    <source>
        <dbReference type="Pfam" id="PF08241"/>
    </source>
</evidence>
<dbReference type="Proteomes" id="UP000003860">
    <property type="component" value="Unassembled WGS sequence"/>
</dbReference>
<dbReference type="GO" id="GO:0032259">
    <property type="term" value="P:methylation"/>
    <property type="evidence" value="ECO:0007669"/>
    <property type="project" value="UniProtKB-KW"/>
</dbReference>
<proteinExistence type="predicted"/>
<protein>
    <submittedName>
        <fullName evidence="3">Methyltransferase type 11</fullName>
    </submittedName>
</protein>
<dbReference type="InterPro" id="IPR050447">
    <property type="entry name" value="Erg6_SMT_methyltransf"/>
</dbReference>
<comment type="caution">
    <text evidence="3">The sequence shown here is derived from an EMBL/GenBank/DDBJ whole genome shotgun (WGS) entry which is preliminary data.</text>
</comment>
<reference evidence="3" key="1">
    <citation type="submission" date="2009-07" db="EMBL/GenBank/DDBJ databases">
        <authorList>
            <consortium name="US DOE Joint Genome Institute (JGI-PGF)"/>
            <person name="Lucas S."/>
            <person name="Copeland A."/>
            <person name="Lapidus A."/>
            <person name="Glavina del Rio T."/>
            <person name="Tice H."/>
            <person name="Bruce D."/>
            <person name="Goodwin L."/>
            <person name="Pitluck S."/>
            <person name="Larimer F."/>
            <person name="Land M.L."/>
            <person name="Mouttaki H."/>
            <person name="He Z."/>
            <person name="Zhou J."/>
            <person name="Hemme C.L."/>
        </authorList>
    </citation>
    <scope>NUCLEOTIDE SEQUENCE</scope>
    <source>
        <strain evidence="3">DSM 2782</strain>
    </source>
</reference>
<feature type="domain" description="Methyltransferase type 11" evidence="2">
    <location>
        <begin position="42"/>
        <end position="137"/>
    </location>
</feature>
<evidence type="ECO:0000313" key="4">
    <source>
        <dbReference type="Proteomes" id="UP000003860"/>
    </source>
</evidence>
<name>F1T745_9FIRM</name>
<dbReference type="GO" id="GO:0008757">
    <property type="term" value="F:S-adenosylmethionine-dependent methyltransferase activity"/>
    <property type="evidence" value="ECO:0007669"/>
    <property type="project" value="InterPro"/>
</dbReference>
<dbReference type="SUPFAM" id="SSF53335">
    <property type="entry name" value="S-adenosyl-L-methionine-dependent methyltransferases"/>
    <property type="match status" value="1"/>
</dbReference>
<dbReference type="PANTHER" id="PTHR44068">
    <property type="entry name" value="ZGC:194242"/>
    <property type="match status" value="1"/>
</dbReference>
<accession>F1T745</accession>
<evidence type="ECO:0000313" key="3">
    <source>
        <dbReference type="EMBL" id="EGD49293.1"/>
    </source>
</evidence>
<reference evidence="3" key="2">
    <citation type="submission" date="2011-01" db="EMBL/GenBank/DDBJ databases">
        <title>The Non-contiguous Finished genome of Clostridium papyrosolvens.</title>
        <authorList>
            <person name="Lucas S."/>
            <person name="Copeland A."/>
            <person name="Lapidus A."/>
            <person name="Cheng J.-F."/>
            <person name="Goodwin L."/>
            <person name="Pitluck S."/>
            <person name="Misra M."/>
            <person name="Chertkov O."/>
            <person name="Detter J.C."/>
            <person name="Han C."/>
            <person name="Tapia R."/>
            <person name="Land M."/>
            <person name="Hauser L."/>
            <person name="Kyrpides N."/>
            <person name="Ivanova N."/>
            <person name="Pagani I."/>
            <person name="Mouttaki H."/>
            <person name="He Z."/>
            <person name="Zhou J."/>
            <person name="Hemme C.L."/>
            <person name="Woyke T."/>
        </authorList>
    </citation>
    <scope>NUCLEOTIDE SEQUENCE [LARGE SCALE GENOMIC DNA]</scope>
    <source>
        <strain evidence="3">DSM 2782</strain>
    </source>
</reference>
<organism evidence="3 4">
    <name type="scientific">Ruminiclostridium papyrosolvens DSM 2782</name>
    <dbReference type="NCBI Taxonomy" id="588581"/>
    <lineage>
        <taxon>Bacteria</taxon>
        <taxon>Bacillati</taxon>
        <taxon>Bacillota</taxon>
        <taxon>Clostridia</taxon>
        <taxon>Eubacteriales</taxon>
        <taxon>Oscillospiraceae</taxon>
        <taxon>Ruminiclostridium</taxon>
    </lineage>
</organism>
<gene>
    <name evidence="3" type="ORF">Cpap_3725</name>
</gene>
<dbReference type="Gene3D" id="3.40.50.150">
    <property type="entry name" value="Vaccinia Virus protein VP39"/>
    <property type="match status" value="1"/>
</dbReference>
<keyword evidence="3" id="KW-0489">Methyltransferase</keyword>
<dbReference type="AlphaFoldDB" id="F1T745"/>
<dbReference type="CDD" id="cd02440">
    <property type="entry name" value="AdoMet_MTases"/>
    <property type="match status" value="1"/>
</dbReference>
<dbReference type="eggNOG" id="COG2226">
    <property type="taxonomic scope" value="Bacteria"/>
</dbReference>